<dbReference type="Proteomes" id="UP001165270">
    <property type="component" value="Unassembled WGS sequence"/>
</dbReference>
<dbReference type="Pfam" id="PF00583">
    <property type="entry name" value="Acetyltransf_1"/>
    <property type="match status" value="1"/>
</dbReference>
<protein>
    <submittedName>
        <fullName evidence="5">GNAT family N-acetyltransferase</fullName>
        <ecNumber evidence="5">2.3.1.-</ecNumber>
    </submittedName>
</protein>
<evidence type="ECO:0000259" key="4">
    <source>
        <dbReference type="PROSITE" id="PS51186"/>
    </source>
</evidence>
<dbReference type="SUPFAM" id="SSF55729">
    <property type="entry name" value="Acyl-CoA N-acyltransferases (Nat)"/>
    <property type="match status" value="1"/>
</dbReference>
<dbReference type="CDD" id="cd04301">
    <property type="entry name" value="NAT_SF"/>
    <property type="match status" value="1"/>
</dbReference>
<organism evidence="5 6">
    <name type="scientific">Streptomyces spinosisporus</name>
    <dbReference type="NCBI Taxonomy" id="2927582"/>
    <lineage>
        <taxon>Bacteria</taxon>
        <taxon>Bacillati</taxon>
        <taxon>Actinomycetota</taxon>
        <taxon>Actinomycetes</taxon>
        <taxon>Kitasatosporales</taxon>
        <taxon>Streptomycetaceae</taxon>
        <taxon>Streptomyces</taxon>
    </lineage>
</organism>
<evidence type="ECO:0000313" key="6">
    <source>
        <dbReference type="Proteomes" id="UP001165270"/>
    </source>
</evidence>
<dbReference type="GO" id="GO:0016746">
    <property type="term" value="F:acyltransferase activity"/>
    <property type="evidence" value="ECO:0007669"/>
    <property type="project" value="UniProtKB-KW"/>
</dbReference>
<keyword evidence="6" id="KW-1185">Reference proteome</keyword>
<dbReference type="Gene3D" id="3.40.630.30">
    <property type="match status" value="1"/>
</dbReference>
<dbReference type="EMBL" id="JALDAX010000003">
    <property type="protein sequence ID" value="MCI3240003.1"/>
    <property type="molecule type" value="Genomic_DNA"/>
</dbReference>
<dbReference type="InterPro" id="IPR050832">
    <property type="entry name" value="Bact_Acetyltransf"/>
</dbReference>
<accession>A0ABS9XDA3</accession>
<dbReference type="EC" id="2.3.1.-" evidence="5"/>
<dbReference type="InterPro" id="IPR000182">
    <property type="entry name" value="GNAT_dom"/>
</dbReference>
<keyword evidence="2 5" id="KW-0012">Acyltransferase</keyword>
<feature type="region of interest" description="Disordered" evidence="3">
    <location>
        <begin position="147"/>
        <end position="176"/>
    </location>
</feature>
<gene>
    <name evidence="5" type="ORF">MQN93_09745</name>
</gene>
<dbReference type="PROSITE" id="PS51186">
    <property type="entry name" value="GNAT"/>
    <property type="match status" value="1"/>
</dbReference>
<sequence length="176" mass="18630">MDEIEVRELRPEDEAGVARLFAACEDYFVAATGVPALPADVQSLYYALPEGAAPDQKRLLVLCRGADDVVGLVDVVDRWPDVGSCSVGVFLVAPEARRQGVGAGVARRLIEEAAGRGMRTVVATCPGGWEPGLGFLRSLGFEIGGPEGQAGETVGNRTRHPGEKGLRTARLTTAER</sequence>
<evidence type="ECO:0000313" key="5">
    <source>
        <dbReference type="EMBL" id="MCI3240003.1"/>
    </source>
</evidence>
<evidence type="ECO:0000256" key="1">
    <source>
        <dbReference type="ARBA" id="ARBA00022679"/>
    </source>
</evidence>
<evidence type="ECO:0000256" key="3">
    <source>
        <dbReference type="SAM" id="MobiDB-lite"/>
    </source>
</evidence>
<comment type="caution">
    <text evidence="5">The sequence shown here is derived from an EMBL/GenBank/DDBJ whole genome shotgun (WGS) entry which is preliminary data.</text>
</comment>
<name>A0ABS9XDA3_9ACTN</name>
<keyword evidence="1 5" id="KW-0808">Transferase</keyword>
<reference evidence="5" key="1">
    <citation type="submission" date="2022-03" db="EMBL/GenBank/DDBJ databases">
        <title>Streptomyces 7R015 and 7R016 isolated from Barleria lupulina in Thailand.</title>
        <authorList>
            <person name="Kanchanasin P."/>
            <person name="Phongsopitanun W."/>
            <person name="Tanasupawat S."/>
        </authorList>
    </citation>
    <scope>NUCLEOTIDE SEQUENCE</scope>
    <source>
        <strain evidence="5">7R016</strain>
    </source>
</reference>
<evidence type="ECO:0000256" key="2">
    <source>
        <dbReference type="ARBA" id="ARBA00023315"/>
    </source>
</evidence>
<dbReference type="InterPro" id="IPR016181">
    <property type="entry name" value="Acyl_CoA_acyltransferase"/>
</dbReference>
<dbReference type="RefSeq" id="WP_242709130.1">
    <property type="nucleotide sequence ID" value="NZ_JALDAX010000003.1"/>
</dbReference>
<dbReference type="PANTHER" id="PTHR43877">
    <property type="entry name" value="AMINOALKYLPHOSPHONATE N-ACETYLTRANSFERASE-RELATED-RELATED"/>
    <property type="match status" value="1"/>
</dbReference>
<proteinExistence type="predicted"/>
<feature type="domain" description="N-acetyltransferase" evidence="4">
    <location>
        <begin position="4"/>
        <end position="163"/>
    </location>
</feature>